<dbReference type="InterPro" id="IPR013762">
    <property type="entry name" value="Integrase-like_cat_sf"/>
</dbReference>
<dbReference type="InterPro" id="IPR035386">
    <property type="entry name" value="Arm-DNA-bind_5"/>
</dbReference>
<dbReference type="PANTHER" id="PTHR30349:SF64">
    <property type="entry name" value="PROPHAGE INTEGRASE INTD-RELATED"/>
    <property type="match status" value="1"/>
</dbReference>
<dbReference type="GO" id="GO:0015074">
    <property type="term" value="P:DNA integration"/>
    <property type="evidence" value="ECO:0007669"/>
    <property type="project" value="InterPro"/>
</dbReference>
<dbReference type="Pfam" id="PF00589">
    <property type="entry name" value="Phage_integrase"/>
    <property type="match status" value="1"/>
</dbReference>
<dbReference type="InterPro" id="IPR011010">
    <property type="entry name" value="DNA_brk_join_enz"/>
</dbReference>
<sequence>MKRSSFNVLFFLKKTKLLKNGEASVCMRITVDGTRVENNIRKSIDPSLWSQAKESARGKSRKSCDLNAYIENARIKLHQIFCELEELNQPITARLLQEIFFGQDKEPEAVRTLIGTMQEHNDQCRALVGKDYALITVRRYESCKRYLTELIRQKYKKDDLPLAEVNGELVRAFEFYLKTEKECQQNTVIRYMKCLKKITNLALANEWIAKDPFIGIKFHEKEVIREFLTMDELLTIYHKEFPLERITVVRDVFIFAAFTGLAFIDVQQLSPEHIVKDNNGNLWIRKPRQKTKNMCNIPLLDIPLEILRKYADYPTSKKKGVLLPVPCNQKMNSYLKEIADLCLIKKNLTTHTARHSYATSVCLANGVSIENVAKMLGHSNIKMTQHYARVLDSSILKDMNNVRSVLSSNLSR</sequence>
<dbReference type="CDD" id="cd01185">
    <property type="entry name" value="INTN1_C_like"/>
    <property type="match status" value="1"/>
</dbReference>
<dbReference type="Pfam" id="PF13102">
    <property type="entry name" value="Phage_int_SAM_5"/>
    <property type="match status" value="1"/>
</dbReference>
<comment type="similarity">
    <text evidence="1">Belongs to the 'phage' integrase family.</text>
</comment>
<proteinExistence type="inferred from homology"/>
<dbReference type="AlphaFoldDB" id="A0A1Q6IQL1"/>
<dbReference type="Pfam" id="PF17293">
    <property type="entry name" value="Arm-DNA-bind_5"/>
    <property type="match status" value="1"/>
</dbReference>
<accession>A0A1Q6IQL1</accession>
<feature type="domain" description="Tyr recombinase" evidence="4">
    <location>
        <begin position="223"/>
        <end position="401"/>
    </location>
</feature>
<dbReference type="Gene3D" id="1.10.443.10">
    <property type="entry name" value="Intergrase catalytic core"/>
    <property type="match status" value="1"/>
</dbReference>
<dbReference type="SUPFAM" id="SSF56349">
    <property type="entry name" value="DNA breaking-rejoining enzymes"/>
    <property type="match status" value="1"/>
</dbReference>
<dbReference type="Gene3D" id="1.10.150.130">
    <property type="match status" value="1"/>
</dbReference>
<keyword evidence="2" id="KW-0238">DNA-binding</keyword>
<evidence type="ECO:0000259" key="4">
    <source>
        <dbReference type="PROSITE" id="PS51898"/>
    </source>
</evidence>
<dbReference type="EMBL" id="MNQV01000242">
    <property type="protein sequence ID" value="OKZ43120.1"/>
    <property type="molecule type" value="Genomic_DNA"/>
</dbReference>
<dbReference type="InterPro" id="IPR010998">
    <property type="entry name" value="Integrase_recombinase_N"/>
</dbReference>
<name>A0A1Q6IQL1_PHOVU</name>
<evidence type="ECO:0000256" key="1">
    <source>
        <dbReference type="ARBA" id="ARBA00008857"/>
    </source>
</evidence>
<dbReference type="GO" id="GO:0003677">
    <property type="term" value="F:DNA binding"/>
    <property type="evidence" value="ECO:0007669"/>
    <property type="project" value="UniProtKB-KW"/>
</dbReference>
<gene>
    <name evidence="5" type="ORF">BHV80_18480</name>
</gene>
<evidence type="ECO:0000313" key="6">
    <source>
        <dbReference type="Proteomes" id="UP000186631"/>
    </source>
</evidence>
<organism evidence="5 6">
    <name type="scientific">Phocaeicola vulgatus</name>
    <name type="common">Bacteroides vulgatus</name>
    <dbReference type="NCBI Taxonomy" id="821"/>
    <lineage>
        <taxon>Bacteria</taxon>
        <taxon>Pseudomonadati</taxon>
        <taxon>Bacteroidota</taxon>
        <taxon>Bacteroidia</taxon>
        <taxon>Bacteroidales</taxon>
        <taxon>Bacteroidaceae</taxon>
        <taxon>Phocaeicola</taxon>
    </lineage>
</organism>
<dbReference type="PROSITE" id="PS51898">
    <property type="entry name" value="TYR_RECOMBINASE"/>
    <property type="match status" value="1"/>
</dbReference>
<dbReference type="InterPro" id="IPR002104">
    <property type="entry name" value="Integrase_catalytic"/>
</dbReference>
<evidence type="ECO:0000256" key="3">
    <source>
        <dbReference type="ARBA" id="ARBA00023172"/>
    </source>
</evidence>
<protein>
    <submittedName>
        <fullName evidence="5">Recombinase</fullName>
    </submittedName>
</protein>
<reference evidence="5 6" key="1">
    <citation type="journal article" date="2016" name="Nat. Biotechnol.">
        <title>Measurement of bacterial replication rates in microbial communities.</title>
        <authorList>
            <person name="Brown C.T."/>
            <person name="Olm M.R."/>
            <person name="Thomas B.C."/>
            <person name="Banfield J.F."/>
        </authorList>
    </citation>
    <scope>NUCLEOTIDE SEQUENCE [LARGE SCALE GENOMIC DNA]</scope>
    <source>
        <strain evidence="5">42_262</strain>
    </source>
</reference>
<evidence type="ECO:0000256" key="2">
    <source>
        <dbReference type="ARBA" id="ARBA00023125"/>
    </source>
</evidence>
<dbReference type="InterPro" id="IPR025269">
    <property type="entry name" value="SAM-like_dom"/>
</dbReference>
<dbReference type="InterPro" id="IPR050090">
    <property type="entry name" value="Tyrosine_recombinase_XerCD"/>
</dbReference>
<evidence type="ECO:0000313" key="5">
    <source>
        <dbReference type="EMBL" id="OKZ43120.1"/>
    </source>
</evidence>
<dbReference type="GO" id="GO:0006310">
    <property type="term" value="P:DNA recombination"/>
    <property type="evidence" value="ECO:0007669"/>
    <property type="project" value="UniProtKB-KW"/>
</dbReference>
<keyword evidence="3" id="KW-0233">DNA recombination</keyword>
<dbReference type="Proteomes" id="UP000186631">
    <property type="component" value="Unassembled WGS sequence"/>
</dbReference>
<dbReference type="PANTHER" id="PTHR30349">
    <property type="entry name" value="PHAGE INTEGRASE-RELATED"/>
    <property type="match status" value="1"/>
</dbReference>
<comment type="caution">
    <text evidence="5">The sequence shown here is derived from an EMBL/GenBank/DDBJ whole genome shotgun (WGS) entry which is preliminary data.</text>
</comment>
<dbReference type="RefSeq" id="WP_234236688.1">
    <property type="nucleotide sequence ID" value="NZ_JAHYNW010000034.1"/>
</dbReference>